<feature type="signal peptide" evidence="2">
    <location>
        <begin position="1"/>
        <end position="21"/>
    </location>
</feature>
<dbReference type="PANTHER" id="PTHR42928">
    <property type="entry name" value="TRICARBOXYLATE-BINDING PROTEIN"/>
    <property type="match status" value="1"/>
</dbReference>
<evidence type="ECO:0000313" key="4">
    <source>
        <dbReference type="Proteomes" id="UP000661507"/>
    </source>
</evidence>
<reference evidence="3" key="1">
    <citation type="journal article" date="2014" name="Int. J. Syst. Evol. Microbiol.">
        <title>Complete genome sequence of Corynebacterium casei LMG S-19264T (=DSM 44701T), isolated from a smear-ripened cheese.</title>
        <authorList>
            <consortium name="US DOE Joint Genome Institute (JGI-PGF)"/>
            <person name="Walter F."/>
            <person name="Albersmeier A."/>
            <person name="Kalinowski J."/>
            <person name="Ruckert C."/>
        </authorList>
    </citation>
    <scope>NUCLEOTIDE SEQUENCE</scope>
    <source>
        <strain evidence="3">CGMCC 1.3617</strain>
    </source>
</reference>
<dbReference type="PANTHER" id="PTHR42928:SF5">
    <property type="entry name" value="BLR1237 PROTEIN"/>
    <property type="match status" value="1"/>
</dbReference>
<dbReference type="Pfam" id="PF03401">
    <property type="entry name" value="TctC"/>
    <property type="match status" value="1"/>
</dbReference>
<keyword evidence="4" id="KW-1185">Reference proteome</keyword>
<dbReference type="EMBL" id="BMKW01000003">
    <property type="protein sequence ID" value="GGJ09771.1"/>
    <property type="molecule type" value="Genomic_DNA"/>
</dbReference>
<name>A0A917KD92_9PROT</name>
<sequence length="322" mass="33983">MPNRRQILALAGAALASPALAQGTYPTRPIRMIIPVGVGGVTDIVGRIMCEALTPILGQPVVPENVVGAGSTIGAAAFQRLPADGYAIFMGTNNHPIMKALRPDFAFDPVTDFVPVALVGRQPFVLAVNPSVPATDVAGLLAWLGQQRQDANFGSTNPGATNHLAGELLKQIAHVDYTIVPYRTAALAVQDLVAGRVQLTIDSPTMLNPLIEAGQVRGLAVSSRDRSVLVPGLPSLAESGVPDYDLTAWQVLFARPGTPASVLARLEDASRRALADDAVIQRLRRAGVDTWPDSSAAAAARHVREEVARWAPIAERIRQTGG</sequence>
<dbReference type="Gene3D" id="3.40.190.150">
    <property type="entry name" value="Bordetella uptake gene, domain 1"/>
    <property type="match status" value="1"/>
</dbReference>
<evidence type="ECO:0000256" key="2">
    <source>
        <dbReference type="SAM" id="SignalP"/>
    </source>
</evidence>
<comment type="caution">
    <text evidence="3">The sequence shown here is derived from an EMBL/GenBank/DDBJ whole genome shotgun (WGS) entry which is preliminary data.</text>
</comment>
<evidence type="ECO:0000313" key="3">
    <source>
        <dbReference type="EMBL" id="GGJ09771.1"/>
    </source>
</evidence>
<dbReference type="Gene3D" id="3.40.190.10">
    <property type="entry name" value="Periplasmic binding protein-like II"/>
    <property type="match status" value="1"/>
</dbReference>
<reference evidence="3" key="2">
    <citation type="submission" date="2020-09" db="EMBL/GenBank/DDBJ databases">
        <authorList>
            <person name="Sun Q."/>
            <person name="Zhou Y."/>
        </authorList>
    </citation>
    <scope>NUCLEOTIDE SEQUENCE</scope>
    <source>
        <strain evidence="3">CGMCC 1.3617</strain>
    </source>
</reference>
<dbReference type="RefSeq" id="WP_188966490.1">
    <property type="nucleotide sequence ID" value="NZ_BMKW01000003.1"/>
</dbReference>
<proteinExistence type="inferred from homology"/>
<evidence type="ECO:0000256" key="1">
    <source>
        <dbReference type="ARBA" id="ARBA00006987"/>
    </source>
</evidence>
<dbReference type="PIRSF" id="PIRSF017082">
    <property type="entry name" value="YflP"/>
    <property type="match status" value="1"/>
</dbReference>
<gene>
    <name evidence="3" type="ORF">GCM10011320_16000</name>
</gene>
<dbReference type="SUPFAM" id="SSF53850">
    <property type="entry name" value="Periplasmic binding protein-like II"/>
    <property type="match status" value="1"/>
</dbReference>
<dbReference type="AlphaFoldDB" id="A0A917KD92"/>
<dbReference type="CDD" id="cd07012">
    <property type="entry name" value="PBP2_Bug_TTT"/>
    <property type="match status" value="1"/>
</dbReference>
<dbReference type="InterPro" id="IPR042100">
    <property type="entry name" value="Bug_dom1"/>
</dbReference>
<accession>A0A917KD92</accession>
<comment type="similarity">
    <text evidence="1">Belongs to the UPF0065 (bug) family.</text>
</comment>
<protein>
    <submittedName>
        <fullName evidence="3">MFS transporter</fullName>
    </submittedName>
</protein>
<dbReference type="Proteomes" id="UP000661507">
    <property type="component" value="Unassembled WGS sequence"/>
</dbReference>
<organism evidence="3 4">
    <name type="scientific">Neoroseomonas lacus</name>
    <dbReference type="NCBI Taxonomy" id="287609"/>
    <lineage>
        <taxon>Bacteria</taxon>
        <taxon>Pseudomonadati</taxon>
        <taxon>Pseudomonadota</taxon>
        <taxon>Alphaproteobacteria</taxon>
        <taxon>Acetobacterales</taxon>
        <taxon>Acetobacteraceae</taxon>
        <taxon>Neoroseomonas</taxon>
    </lineage>
</organism>
<feature type="chain" id="PRO_5038100499" evidence="2">
    <location>
        <begin position="22"/>
        <end position="322"/>
    </location>
</feature>
<keyword evidence="2" id="KW-0732">Signal</keyword>
<dbReference type="InterPro" id="IPR005064">
    <property type="entry name" value="BUG"/>
</dbReference>